<evidence type="ECO:0000256" key="5">
    <source>
        <dbReference type="ARBA" id="ARBA00023172"/>
    </source>
</evidence>
<evidence type="ECO:0000256" key="6">
    <source>
        <dbReference type="SAM" id="Phobius"/>
    </source>
</evidence>
<comment type="function">
    <text evidence="1">Involved in DNA recombination.</text>
</comment>
<dbReference type="OrthoDB" id="370725at2"/>
<organism evidence="7 8">
    <name type="scientific">Acetobacter aceti</name>
    <dbReference type="NCBI Taxonomy" id="435"/>
    <lineage>
        <taxon>Bacteria</taxon>
        <taxon>Pseudomonadati</taxon>
        <taxon>Pseudomonadota</taxon>
        <taxon>Alphaproteobacteria</taxon>
        <taxon>Acetobacterales</taxon>
        <taxon>Acetobacteraceae</taxon>
        <taxon>Acetobacter</taxon>
        <taxon>Acetobacter subgen. Acetobacter</taxon>
    </lineage>
</organism>
<reference evidence="7 8" key="1">
    <citation type="submission" date="2016-03" db="EMBL/GenBank/DDBJ databases">
        <title>Acetic acid bacteria sequencing.</title>
        <authorList>
            <person name="Brandt J."/>
            <person name="Jakob F."/>
            <person name="Vogel R.F."/>
        </authorList>
    </citation>
    <scope>NUCLEOTIDE SEQUENCE [LARGE SCALE GENOMIC DNA]</scope>
    <source>
        <strain evidence="7 8">TMW2.1153</strain>
    </source>
</reference>
<dbReference type="InterPro" id="IPR003798">
    <property type="entry name" value="DNA_recombination_RmuC"/>
</dbReference>
<dbReference type="EMBL" id="CP014692">
    <property type="protein sequence ID" value="AQS83827.1"/>
    <property type="molecule type" value="Genomic_DNA"/>
</dbReference>
<gene>
    <name evidence="7" type="ORF">A0U92_02495</name>
</gene>
<dbReference type="PANTHER" id="PTHR30563">
    <property type="entry name" value="DNA RECOMBINATION PROTEIN RMUC"/>
    <property type="match status" value="1"/>
</dbReference>
<dbReference type="eggNOG" id="COG1322">
    <property type="taxonomic scope" value="Bacteria"/>
</dbReference>
<dbReference type="STRING" id="435.A0U92_02495"/>
<protein>
    <recommendedName>
        <fullName evidence="3">DNA recombination protein RmuC homolog</fullName>
    </recommendedName>
</protein>
<accession>A0A1U9KDL6</accession>
<evidence type="ECO:0000313" key="8">
    <source>
        <dbReference type="Proteomes" id="UP000188937"/>
    </source>
</evidence>
<keyword evidence="6" id="KW-0472">Membrane</keyword>
<dbReference type="Pfam" id="PF02646">
    <property type="entry name" value="RmuC"/>
    <property type="match status" value="1"/>
</dbReference>
<evidence type="ECO:0000256" key="2">
    <source>
        <dbReference type="ARBA" id="ARBA00009840"/>
    </source>
</evidence>
<dbReference type="PANTHER" id="PTHR30563:SF0">
    <property type="entry name" value="DNA RECOMBINATION PROTEIN RMUC"/>
    <property type="match status" value="1"/>
</dbReference>
<dbReference type="KEGG" id="aace:A0U92_02495"/>
<proteinExistence type="inferred from homology"/>
<evidence type="ECO:0000256" key="4">
    <source>
        <dbReference type="ARBA" id="ARBA00023054"/>
    </source>
</evidence>
<dbReference type="GO" id="GO:0006310">
    <property type="term" value="P:DNA recombination"/>
    <property type="evidence" value="ECO:0007669"/>
    <property type="project" value="UniProtKB-KW"/>
</dbReference>
<dbReference type="AlphaFoldDB" id="A0A1U9KDL6"/>
<sequence>MVPTSAGSPETGLWIGLLACAGLVIFVLLFILVRYRSTSGGESDSDLLARLYVLVEREAGLRYSEAEQQRIRLAETERALIGRVEQMRAELMERVAHLSGALGKDQAEARAVQSEALREMAEASALQLNAIRGAVTEQLHAAVERQMQTSFQRVLEQFSAMQKAMGEVSAMTAQIGDLKRLFGNVKTRGGWGEAQLRAILEDVLPPGTFEANRRLGQGREVVEFVVRMPVRGPNPPVLAIDSKFPTEAYERLLDAVTQDDRDAERGSRRALENTVKMEARKIASKYIVPPETVEFAVLYLPTDGLYAEVARAPGLIDEIGRTCRVLIMGPSLMPALLRTIHLGYVTLSLEERTDTIAHLLGSTRQEMLKMDGVLEKLSRNAQSMSSTIEDARQRTRVVARQLRSLDTTDDGGAWHEPSAG</sequence>
<dbReference type="Proteomes" id="UP000188937">
    <property type="component" value="Chromosome"/>
</dbReference>
<keyword evidence="4" id="KW-0175">Coiled coil</keyword>
<evidence type="ECO:0000256" key="1">
    <source>
        <dbReference type="ARBA" id="ARBA00003416"/>
    </source>
</evidence>
<keyword evidence="6" id="KW-1133">Transmembrane helix</keyword>
<dbReference type="RefSeq" id="WP_077811869.1">
    <property type="nucleotide sequence ID" value="NZ_CP014692.1"/>
</dbReference>
<feature type="transmembrane region" description="Helical" evidence="6">
    <location>
        <begin position="12"/>
        <end position="33"/>
    </location>
</feature>
<keyword evidence="8" id="KW-1185">Reference proteome</keyword>
<keyword evidence="5" id="KW-0233">DNA recombination</keyword>
<comment type="similarity">
    <text evidence="2">Belongs to the RmuC family.</text>
</comment>
<evidence type="ECO:0000256" key="3">
    <source>
        <dbReference type="ARBA" id="ARBA00021840"/>
    </source>
</evidence>
<keyword evidence="6" id="KW-0812">Transmembrane</keyword>
<name>A0A1U9KDL6_ACEAC</name>
<evidence type="ECO:0000313" key="7">
    <source>
        <dbReference type="EMBL" id="AQS83827.1"/>
    </source>
</evidence>